<dbReference type="Pfam" id="PF01551">
    <property type="entry name" value="Peptidase_M23"/>
    <property type="match status" value="1"/>
</dbReference>
<reference evidence="3 4" key="1">
    <citation type="journal article" date="2017" name="Poromechanics V (2013)">
        <title>Genomic Characterization of the Arsenic-Tolerant Actinobacterium, &lt;i&gt;Rhodococcus erythropolis&lt;/i&gt; S43.</title>
        <authorList>
            <person name="Retamal-Morales G."/>
            <person name="Mehnert M."/>
            <person name="Schwabe R."/>
            <person name="Tischler D."/>
            <person name="Schloemann M."/>
            <person name="Levican G.J."/>
        </authorList>
    </citation>
    <scope>NUCLEOTIDE SEQUENCE [LARGE SCALE GENOMIC DNA]</scope>
    <source>
        <strain evidence="3 4">S43</strain>
    </source>
</reference>
<evidence type="ECO:0000259" key="2">
    <source>
        <dbReference type="Pfam" id="PF01551"/>
    </source>
</evidence>
<evidence type="ECO:0000256" key="1">
    <source>
        <dbReference type="SAM" id="Coils"/>
    </source>
</evidence>
<keyword evidence="1" id="KW-0175">Coiled coil</keyword>
<gene>
    <name evidence="3" type="ORF">BS297_03800</name>
</gene>
<dbReference type="GO" id="GO:0004222">
    <property type="term" value="F:metalloendopeptidase activity"/>
    <property type="evidence" value="ECO:0007669"/>
    <property type="project" value="TreeGrafter"/>
</dbReference>
<protein>
    <recommendedName>
        <fullName evidence="2">M23ase beta-sheet core domain-containing protein</fullName>
    </recommendedName>
</protein>
<organism evidence="3 4">
    <name type="scientific">Rhodococcus erythropolis</name>
    <name type="common">Arthrobacter picolinophilus</name>
    <dbReference type="NCBI Taxonomy" id="1833"/>
    <lineage>
        <taxon>Bacteria</taxon>
        <taxon>Bacillati</taxon>
        <taxon>Actinomycetota</taxon>
        <taxon>Actinomycetes</taxon>
        <taxon>Mycobacteriales</taxon>
        <taxon>Nocardiaceae</taxon>
        <taxon>Rhodococcus</taxon>
        <taxon>Rhodococcus erythropolis group</taxon>
    </lineage>
</organism>
<dbReference type="InterPro" id="IPR016047">
    <property type="entry name" value="M23ase_b-sheet_dom"/>
</dbReference>
<evidence type="ECO:0000313" key="3">
    <source>
        <dbReference type="EMBL" id="KAB2586722.1"/>
    </source>
</evidence>
<feature type="domain" description="M23ase beta-sheet core" evidence="2">
    <location>
        <begin position="2"/>
        <end position="84"/>
    </location>
</feature>
<sequence length="266" mass="28895">MGTSVRATGDGRVSFAGSGANHGGFLAVAGNAILLDHGDIYSAYSHLSRFAVSQGQQVSQGQVIGYSGNTGQVSGPHLHFEFWGKPTNWKNGWSGRVNPNNYLSAAGAAGDEPMIADTDNEYARWNKLFIQIRGRGASREEFRAAAVGRNWLNAMEILSDDAEAEQATQDQATGRVARIDNWPGQIYGLIDQVNELAKRPTSEKLTELTGKLEVLTQSADSAKAERDAVVETNKRLEEAQRIDKEAGESLLRRLGQFVSKYIPGLK</sequence>
<dbReference type="SUPFAM" id="SSF51261">
    <property type="entry name" value="Duplicated hybrid motif"/>
    <property type="match status" value="1"/>
</dbReference>
<dbReference type="PANTHER" id="PTHR21666:SF270">
    <property type="entry name" value="MUREIN HYDROLASE ACTIVATOR ENVC"/>
    <property type="match status" value="1"/>
</dbReference>
<proteinExistence type="predicted"/>
<dbReference type="CDD" id="cd12797">
    <property type="entry name" value="M23_peptidase"/>
    <property type="match status" value="1"/>
</dbReference>
<comment type="caution">
    <text evidence="3">The sequence shown here is derived from an EMBL/GenBank/DDBJ whole genome shotgun (WGS) entry which is preliminary data.</text>
</comment>
<accession>A0A5N5ECE2</accession>
<dbReference type="EMBL" id="MRBO01000138">
    <property type="protein sequence ID" value="KAB2586722.1"/>
    <property type="molecule type" value="Genomic_DNA"/>
</dbReference>
<dbReference type="PANTHER" id="PTHR21666">
    <property type="entry name" value="PEPTIDASE-RELATED"/>
    <property type="match status" value="1"/>
</dbReference>
<dbReference type="InterPro" id="IPR011055">
    <property type="entry name" value="Dup_hybrid_motif"/>
</dbReference>
<dbReference type="AlphaFoldDB" id="A0A5N5ECE2"/>
<dbReference type="Gene3D" id="2.70.70.10">
    <property type="entry name" value="Glucose Permease (Domain IIA)"/>
    <property type="match status" value="1"/>
</dbReference>
<dbReference type="InterPro" id="IPR050570">
    <property type="entry name" value="Cell_wall_metabolism_enzyme"/>
</dbReference>
<feature type="coiled-coil region" evidence="1">
    <location>
        <begin position="205"/>
        <end position="242"/>
    </location>
</feature>
<dbReference type="Proteomes" id="UP000325576">
    <property type="component" value="Unassembled WGS sequence"/>
</dbReference>
<evidence type="ECO:0000313" key="4">
    <source>
        <dbReference type="Proteomes" id="UP000325576"/>
    </source>
</evidence>
<name>A0A5N5ECE2_RHOER</name>